<dbReference type="AlphaFoldDB" id="A0A8S1J1U0"/>
<organism evidence="3 4">
    <name type="scientific">Ostreobium quekettii</name>
    <dbReference type="NCBI Taxonomy" id="121088"/>
    <lineage>
        <taxon>Eukaryota</taxon>
        <taxon>Viridiplantae</taxon>
        <taxon>Chlorophyta</taxon>
        <taxon>core chlorophytes</taxon>
        <taxon>Ulvophyceae</taxon>
        <taxon>TCBD clade</taxon>
        <taxon>Bryopsidales</taxon>
        <taxon>Ostreobineae</taxon>
        <taxon>Ostreobiaceae</taxon>
        <taxon>Ostreobium</taxon>
    </lineage>
</organism>
<dbReference type="SUPFAM" id="SSF54695">
    <property type="entry name" value="POZ domain"/>
    <property type="match status" value="1"/>
</dbReference>
<feature type="region of interest" description="Disordered" evidence="1">
    <location>
        <begin position="115"/>
        <end position="136"/>
    </location>
</feature>
<evidence type="ECO:0000313" key="3">
    <source>
        <dbReference type="EMBL" id="CAD7701150.1"/>
    </source>
</evidence>
<feature type="compositionally biased region" description="Gly residues" evidence="1">
    <location>
        <begin position="121"/>
        <end position="133"/>
    </location>
</feature>
<dbReference type="Proteomes" id="UP000708148">
    <property type="component" value="Unassembled WGS sequence"/>
</dbReference>
<dbReference type="Gene3D" id="3.30.710.10">
    <property type="entry name" value="Potassium Channel Kv1.1, Chain A"/>
    <property type="match status" value="1"/>
</dbReference>
<evidence type="ECO:0000259" key="2">
    <source>
        <dbReference type="Pfam" id="PF02214"/>
    </source>
</evidence>
<comment type="caution">
    <text evidence="3">The sequence shown here is derived from an EMBL/GenBank/DDBJ whole genome shotgun (WGS) entry which is preliminary data.</text>
</comment>
<evidence type="ECO:0000313" key="4">
    <source>
        <dbReference type="Proteomes" id="UP000708148"/>
    </source>
</evidence>
<accession>A0A8S1J1U0</accession>
<keyword evidence="4" id="KW-1185">Reference proteome</keyword>
<sequence>MDGDFGYSASPQVRFLVRGREFVTSLDTVTYLPDSYLSWLVANNAENIQAGAPITVDRHPKVFRRMLERMNQLKEMQVQFQRPESPKCIDRRGEEETFAPRSAMDPRTFPHIDTSASSLYGGAGKKNGSGTGPQGSRLVQRESAFYAPGSQLAPLVNGGQRQANTWEETAAMVEDAVLDIVGLLDRCLHEKRFFDKAVFILTWGRNGDQAKVLQPYVCHLFDSVTGKMIDVLRATNGNTASGSWKDFERMYENAHLSQEIQHYVKEGLRKLGFMCCFTDLKIDPDNFLHWRLAKNGHSVKTLDRDVALRCLVVSL</sequence>
<dbReference type="OrthoDB" id="572779at2759"/>
<feature type="domain" description="Potassium channel tetramerisation-type BTB" evidence="2">
    <location>
        <begin position="17"/>
        <end position="75"/>
    </location>
</feature>
<name>A0A8S1J1U0_9CHLO</name>
<dbReference type="GO" id="GO:0051260">
    <property type="term" value="P:protein homooligomerization"/>
    <property type="evidence" value="ECO:0007669"/>
    <property type="project" value="InterPro"/>
</dbReference>
<proteinExistence type="predicted"/>
<reference evidence="3" key="1">
    <citation type="submission" date="2020-12" db="EMBL/GenBank/DDBJ databases">
        <authorList>
            <person name="Iha C."/>
        </authorList>
    </citation>
    <scope>NUCLEOTIDE SEQUENCE</scope>
</reference>
<dbReference type="InterPro" id="IPR011333">
    <property type="entry name" value="SKP1/BTB/POZ_sf"/>
</dbReference>
<dbReference type="InterPro" id="IPR003131">
    <property type="entry name" value="T1-type_BTB"/>
</dbReference>
<evidence type="ECO:0000256" key="1">
    <source>
        <dbReference type="SAM" id="MobiDB-lite"/>
    </source>
</evidence>
<dbReference type="Pfam" id="PF02214">
    <property type="entry name" value="BTB_2"/>
    <property type="match status" value="1"/>
</dbReference>
<protein>
    <recommendedName>
        <fullName evidence="2">Potassium channel tetramerisation-type BTB domain-containing protein</fullName>
    </recommendedName>
</protein>
<dbReference type="EMBL" id="CAJHUC010001446">
    <property type="protein sequence ID" value="CAD7701150.1"/>
    <property type="molecule type" value="Genomic_DNA"/>
</dbReference>
<gene>
    <name evidence="3" type="ORF">OSTQU699_LOCUS6509</name>
</gene>